<dbReference type="AlphaFoldDB" id="A0A381S0B9"/>
<reference evidence="3" key="1">
    <citation type="submission" date="2018-05" db="EMBL/GenBank/DDBJ databases">
        <authorList>
            <person name="Lanie J.A."/>
            <person name="Ng W.-L."/>
            <person name="Kazmierczak K.M."/>
            <person name="Andrzejewski T.M."/>
            <person name="Davidsen T.M."/>
            <person name="Wayne K.J."/>
            <person name="Tettelin H."/>
            <person name="Glass J.I."/>
            <person name="Rusch D."/>
            <person name="Podicherti R."/>
            <person name="Tsui H.-C.T."/>
            <person name="Winkler M.E."/>
        </authorList>
    </citation>
    <scope>NUCLEOTIDE SEQUENCE</scope>
</reference>
<keyword evidence="1" id="KW-0378">Hydrolase</keyword>
<dbReference type="PANTHER" id="PTHR48081">
    <property type="entry name" value="AB HYDROLASE SUPERFAMILY PROTEIN C4A8.06C"/>
    <property type="match status" value="1"/>
</dbReference>
<dbReference type="EMBL" id="UINC01002447">
    <property type="protein sequence ID" value="SUZ96768.1"/>
    <property type="molecule type" value="Genomic_DNA"/>
</dbReference>
<dbReference type="InterPro" id="IPR050300">
    <property type="entry name" value="GDXG_lipolytic_enzyme"/>
</dbReference>
<organism evidence="3">
    <name type="scientific">marine metagenome</name>
    <dbReference type="NCBI Taxonomy" id="408172"/>
    <lineage>
        <taxon>unclassified sequences</taxon>
        <taxon>metagenomes</taxon>
        <taxon>ecological metagenomes</taxon>
    </lineage>
</organism>
<dbReference type="SUPFAM" id="SSF53474">
    <property type="entry name" value="alpha/beta-Hydrolases"/>
    <property type="match status" value="1"/>
</dbReference>
<evidence type="ECO:0000313" key="3">
    <source>
        <dbReference type="EMBL" id="SUZ96768.1"/>
    </source>
</evidence>
<proteinExistence type="predicted"/>
<gene>
    <name evidence="3" type="ORF">METZ01_LOCUS49622</name>
</gene>
<evidence type="ECO:0000259" key="2">
    <source>
        <dbReference type="Pfam" id="PF20434"/>
    </source>
</evidence>
<name>A0A381S0B9_9ZZZZ</name>
<dbReference type="Gene3D" id="3.40.50.1820">
    <property type="entry name" value="alpha/beta hydrolase"/>
    <property type="match status" value="1"/>
</dbReference>
<dbReference type="PANTHER" id="PTHR48081:SF33">
    <property type="entry name" value="KYNURENINE FORMAMIDASE"/>
    <property type="match status" value="1"/>
</dbReference>
<dbReference type="InterPro" id="IPR029058">
    <property type="entry name" value="AB_hydrolase_fold"/>
</dbReference>
<protein>
    <recommendedName>
        <fullName evidence="2">BD-FAE-like domain-containing protein</fullName>
    </recommendedName>
</protein>
<evidence type="ECO:0000256" key="1">
    <source>
        <dbReference type="ARBA" id="ARBA00022801"/>
    </source>
</evidence>
<feature type="domain" description="BD-FAE-like" evidence="2">
    <location>
        <begin position="57"/>
        <end position="157"/>
    </location>
</feature>
<dbReference type="Pfam" id="PF20434">
    <property type="entry name" value="BD-FAE"/>
    <property type="match status" value="1"/>
</dbReference>
<dbReference type="GO" id="GO:0016787">
    <property type="term" value="F:hydrolase activity"/>
    <property type="evidence" value="ECO:0007669"/>
    <property type="project" value="UniProtKB-KW"/>
</dbReference>
<dbReference type="InterPro" id="IPR049492">
    <property type="entry name" value="BD-FAE-like_dom"/>
</dbReference>
<sequence length="289" mass="32306">MVYRNYSQDELEAQFVLDGVPCLDELFEERLKRSIRSRSRFEALLDVPYGTHHEQTLDVFFDKTVERSGLAQVFIHGGFWHTLDAKTFSFVADGFCEDGTVVIVIDYPMFPAADFPMIVDSCKQAVQWVYDHRSELGIDPTNISISGNSAGGHLVTLLMDRLWPLGKNLPANVISTGCAISGLYDLEPVRQSTKNEILCLSKEDVRIFSPIHNIPIMAGELLFAVGANETKEFLLQQLEMNESWSDSGLKSLATVVPNRNHVDIVMDEFANSGSEVNQMVKNLMTGGHD</sequence>
<accession>A0A381S0B9</accession>